<name>A0A644SZ62_9ZZZZ</name>
<sequence length="58" mass="6183">MGFEVGEESPPSLAFYQPCHVNILGDLVLEKRIPAEARQEAAFKQHGLADGMGDSGAP</sequence>
<evidence type="ECO:0000313" key="1">
    <source>
        <dbReference type="EMBL" id="MPL59864.1"/>
    </source>
</evidence>
<comment type="caution">
    <text evidence="1">The sequence shown here is derived from an EMBL/GenBank/DDBJ whole genome shotgun (WGS) entry which is preliminary data.</text>
</comment>
<dbReference type="AlphaFoldDB" id="A0A644SZ62"/>
<dbReference type="EMBL" id="VSSQ01000010">
    <property type="protein sequence ID" value="MPL59864.1"/>
    <property type="molecule type" value="Genomic_DNA"/>
</dbReference>
<reference evidence="1" key="1">
    <citation type="submission" date="2019-08" db="EMBL/GenBank/DDBJ databases">
        <authorList>
            <person name="Kucharzyk K."/>
            <person name="Murdoch R.W."/>
            <person name="Higgins S."/>
            <person name="Loffler F."/>
        </authorList>
    </citation>
    <scope>NUCLEOTIDE SEQUENCE</scope>
</reference>
<gene>
    <name evidence="1" type="ORF">SDC9_05420</name>
</gene>
<accession>A0A644SZ62</accession>
<proteinExistence type="predicted"/>
<organism evidence="1">
    <name type="scientific">bioreactor metagenome</name>
    <dbReference type="NCBI Taxonomy" id="1076179"/>
    <lineage>
        <taxon>unclassified sequences</taxon>
        <taxon>metagenomes</taxon>
        <taxon>ecological metagenomes</taxon>
    </lineage>
</organism>
<protein>
    <submittedName>
        <fullName evidence="1">Uncharacterized protein</fullName>
    </submittedName>
</protein>